<evidence type="ECO:0000313" key="3">
    <source>
        <dbReference type="EMBL" id="PJC23710.1"/>
    </source>
</evidence>
<dbReference type="Gene3D" id="2.60.15.10">
    <property type="entry name" value="F0F1 ATP synthase delta/epsilon subunit, N-terminal"/>
    <property type="match status" value="1"/>
</dbReference>
<evidence type="ECO:0000256" key="1">
    <source>
        <dbReference type="ARBA" id="ARBA00023196"/>
    </source>
</evidence>
<dbReference type="InterPro" id="IPR020546">
    <property type="entry name" value="ATP_synth_F1_dsu/esu_N"/>
</dbReference>
<proteinExistence type="predicted"/>
<dbReference type="AlphaFoldDB" id="A0A2M8ELW3"/>
<dbReference type="GO" id="GO:0045259">
    <property type="term" value="C:proton-transporting ATP synthase complex"/>
    <property type="evidence" value="ECO:0007669"/>
    <property type="project" value="UniProtKB-KW"/>
</dbReference>
<keyword evidence="1" id="KW-0066">ATP synthesis</keyword>
<organism evidence="3 4">
    <name type="scientific">candidate division WWE3 bacterium CG_4_9_14_0_2_um_filter_35_11</name>
    <dbReference type="NCBI Taxonomy" id="1975077"/>
    <lineage>
        <taxon>Bacteria</taxon>
        <taxon>Katanobacteria</taxon>
    </lineage>
</organism>
<keyword evidence="1" id="KW-0139">CF(1)</keyword>
<protein>
    <recommendedName>
        <fullName evidence="2">ATP synthase F1 complex delta/epsilon subunit N-terminal domain-containing protein</fullName>
    </recommendedName>
</protein>
<dbReference type="Proteomes" id="UP000229756">
    <property type="component" value="Unassembled WGS sequence"/>
</dbReference>
<comment type="caution">
    <text evidence="3">The sequence shown here is derived from an EMBL/GenBank/DDBJ whole genome shotgun (WGS) entry which is preliminary data.</text>
</comment>
<dbReference type="SUPFAM" id="SSF51344">
    <property type="entry name" value="Epsilon subunit of F1F0-ATP synthase N-terminal domain"/>
    <property type="match status" value="1"/>
</dbReference>
<name>A0A2M8ELW3_UNCKA</name>
<evidence type="ECO:0000259" key="2">
    <source>
        <dbReference type="Pfam" id="PF02823"/>
    </source>
</evidence>
<feature type="domain" description="ATP synthase F1 complex delta/epsilon subunit N-terminal" evidence="2">
    <location>
        <begin position="21"/>
        <end position="92"/>
    </location>
</feature>
<dbReference type="InterPro" id="IPR036771">
    <property type="entry name" value="ATPsynth_dsu/esu_N"/>
</dbReference>
<evidence type="ECO:0000313" key="4">
    <source>
        <dbReference type="Proteomes" id="UP000229756"/>
    </source>
</evidence>
<reference evidence="4" key="1">
    <citation type="submission" date="2017-09" db="EMBL/GenBank/DDBJ databases">
        <title>Depth-based differentiation of microbial function through sediment-hosted aquifers and enrichment of novel symbionts in the deep terrestrial subsurface.</title>
        <authorList>
            <person name="Probst A.J."/>
            <person name="Ladd B."/>
            <person name="Jarett J.K."/>
            <person name="Geller-Mcgrath D.E."/>
            <person name="Sieber C.M.K."/>
            <person name="Emerson J.B."/>
            <person name="Anantharaman K."/>
            <person name="Thomas B.C."/>
            <person name="Malmstrom R."/>
            <person name="Stieglmeier M."/>
            <person name="Klingl A."/>
            <person name="Woyke T."/>
            <person name="Ryan C.M."/>
            <person name="Banfield J.F."/>
        </authorList>
    </citation>
    <scope>NUCLEOTIDE SEQUENCE [LARGE SCALE GENOMIC DNA]</scope>
</reference>
<accession>A0A2M8ELW3</accession>
<sequence length="154" mass="17873">MFTWQETYKALLKDQNVTDKFNLIIKTPEKETFSGEVDNIYITTDVGDTEIHPFHASLGAVVSYSPIIITISENRQIEYIIKRGVLFFSNEKNEALLVAYSAQKREEIDFESAKEYLKFVNEKLKSKDDDSLGDFTLKFLEDERIALVREFDLD</sequence>
<dbReference type="Pfam" id="PF02823">
    <property type="entry name" value="ATP-synt_DE_N"/>
    <property type="match status" value="1"/>
</dbReference>
<gene>
    <name evidence="3" type="ORF">CO058_01985</name>
</gene>
<dbReference type="EMBL" id="PFSJ01000016">
    <property type="protein sequence ID" value="PJC23710.1"/>
    <property type="molecule type" value="Genomic_DNA"/>
</dbReference>
<dbReference type="GO" id="GO:0015986">
    <property type="term" value="P:proton motive force-driven ATP synthesis"/>
    <property type="evidence" value="ECO:0007669"/>
    <property type="project" value="InterPro"/>
</dbReference>